<feature type="domain" description="Hydantoinase/oxoprolinase N-terminal" evidence="4">
    <location>
        <begin position="14"/>
        <end position="220"/>
    </location>
</feature>
<dbReference type="Pfam" id="PF05378">
    <property type="entry name" value="Hydant_A_N"/>
    <property type="match status" value="1"/>
</dbReference>
<sequence>MPFISDEHADKKIKVYIDRGGTFCDCIGIVPGREDIVIKLLSVDPTNYDDAPTEGIRRLLEIATGEAIPRGQKLDTSKIESIRMGTTVATNALLERKGERSALLITKGLGELMKIGHQTRPHLFDLDIKKADVLYTESVEVDERVTVDVELAENKHIGTTVKGLSGDTIRILKPLDEKEVTDALLNLYNKDFRSIAVCLAHSYTYPDHELRIAEIAREIGFTHISLSSQLTPMIKLVPRGMSATADAYLTPTVKSYISSFSEGFEGGLASTKDLQCQFMQSDGGLVAFDRFSGLRAILSGPAGGVVGYARTSFDREQSTPVIGFDMGGTSTDVSRYAGRYEHVFETTTAGVTIQSPQLDINTVAAGGGSILFWKNGLFKVGPESAGAHPGPACYRKGGPLTITDANLFLGRLLPSYFPKIFGPTEDQPLDTEIVASKFAELTEQVNKESGNSFSPEEVAIGFLNVANEGMCRPIRSLTEGRGFDTRNHHLAVFGGAGGQHACSIARNLRINTVIIHKYSSILSAYGMALAEVVHEAQEPSSSVFTAESLPLLRERLSHLKEKVKEELLEQQFKEHNLRYERYLNMRYQGTDTSLMIMEPDDGDFEAAFLAHHLREFTFTVPGRPILVDDIRVRGIATDDRNIAELKLMSQLKEAKEQAITQDNFKPKDWEEVYFEETKRVKTPIYLLNELPKKSVVQGPAIILDQTQTIVILPNSVATILDQHVIIEIGSTVTQEVQTDIIDPVQLSVFGHRFMSIAEQMGRTLQKTSVSLNIKERLDFSCAIFGPDGGLVANAPHVPVHLGSMQNCVRYLHEVNFGKLKPGDVLVSNHPEAGGTHLPDITVVTPVFDDEGKEIIFYTASRGHHRDIGGLGGISGNPNATYLEQEGALFKSFLLASGGRFDEEGITKILVHDPAQYPDCVGSNSISDNLSDLKAQIAANHKGSTLIQELFVEYGTHVVQRYMAAIQYTAEVAVRTYLKKVAKERPEPLKAIEYLDDGTEIHLEIRIDGETGSADFDFTGTHPETYGNRNAPASLVYSAIIYALRAMIREEIPLNQGCLAPINIIIPKNTVLSPSCGAAVYTGNSLTSQRVTDIVFKAFQTCAASQGCMNSVQMYGGEKAKPGEPFAGFTFMYGETICGGSGAGPTWNGVSAVHTNMTNTRVSDLEILEKRYPILVKQFSIRHGSGGTGLHPGGNGAIRAFEARAAMTFSLSSERRVHRPYGMAGGGPGMSGRNLALLKLPDGSDRWVNVGGKGIVQLKCGEQLWVNTPGGGAWGAVSEDEAQNKNGVSQQLPQYWRGTGSLHQYAATQNEG</sequence>
<dbReference type="InterPro" id="IPR049517">
    <property type="entry name" value="ACX-like_C"/>
</dbReference>
<evidence type="ECO:0008006" key="8">
    <source>
        <dbReference type="Google" id="ProtNLM"/>
    </source>
</evidence>
<dbReference type="GeneID" id="31002077"/>
<dbReference type="GO" id="GO:0006749">
    <property type="term" value="P:glutathione metabolic process"/>
    <property type="evidence" value="ECO:0007669"/>
    <property type="project" value="TreeGrafter"/>
</dbReference>
<reference evidence="6 7" key="1">
    <citation type="submission" date="2015-06" db="EMBL/GenBank/DDBJ databases">
        <title>Talaromyces atroroseus IBT 11181 draft genome.</title>
        <authorList>
            <person name="Rasmussen K.B."/>
            <person name="Rasmussen S."/>
            <person name="Petersen B."/>
            <person name="Sicheritz-Ponten T."/>
            <person name="Mortensen U.H."/>
            <person name="Thrane U."/>
        </authorList>
    </citation>
    <scope>NUCLEOTIDE SEQUENCE [LARGE SCALE GENOMIC DNA]</scope>
    <source>
        <strain evidence="6 7">IBT 11181</strain>
    </source>
</reference>
<evidence type="ECO:0000313" key="7">
    <source>
        <dbReference type="Proteomes" id="UP000214365"/>
    </source>
</evidence>
<comment type="caution">
    <text evidence="6">The sequence shown here is derived from an EMBL/GenBank/DDBJ whole genome shotgun (WGS) entry which is preliminary data.</text>
</comment>
<gene>
    <name evidence="6" type="ORF">UA08_02322</name>
</gene>
<dbReference type="InterPro" id="IPR002821">
    <property type="entry name" value="Hydantoinase_A"/>
</dbReference>
<dbReference type="PANTHER" id="PTHR11365:SF26">
    <property type="entry name" value="5-OXOPROLINASE"/>
    <property type="match status" value="1"/>
</dbReference>
<keyword evidence="7" id="KW-1185">Reference proteome</keyword>
<evidence type="ECO:0000256" key="1">
    <source>
        <dbReference type="ARBA" id="ARBA00010403"/>
    </source>
</evidence>
<dbReference type="GO" id="GO:0017168">
    <property type="term" value="F:5-oxoprolinase (ATP-hydrolyzing) activity"/>
    <property type="evidence" value="ECO:0007669"/>
    <property type="project" value="TreeGrafter"/>
</dbReference>
<proteinExistence type="inferred from homology"/>
<comment type="similarity">
    <text evidence="1">Belongs to the oxoprolinase family.</text>
</comment>
<evidence type="ECO:0000259" key="3">
    <source>
        <dbReference type="Pfam" id="PF02538"/>
    </source>
</evidence>
<protein>
    <recommendedName>
        <fullName evidence="8">5-oxoprolinase</fullName>
    </recommendedName>
</protein>
<dbReference type="RefSeq" id="XP_020122320.1">
    <property type="nucleotide sequence ID" value="XM_020264351.1"/>
</dbReference>
<dbReference type="OrthoDB" id="3643at2759"/>
<evidence type="ECO:0000313" key="6">
    <source>
        <dbReference type="EMBL" id="OKL62199.1"/>
    </source>
</evidence>
<dbReference type="InterPro" id="IPR045079">
    <property type="entry name" value="Oxoprolinase-like"/>
</dbReference>
<dbReference type="Pfam" id="PF19278">
    <property type="entry name" value="Hydant_A_C"/>
    <property type="match status" value="1"/>
</dbReference>
<dbReference type="Proteomes" id="UP000214365">
    <property type="component" value="Unassembled WGS sequence"/>
</dbReference>
<dbReference type="InterPro" id="IPR003692">
    <property type="entry name" value="Hydantoinase_B"/>
</dbReference>
<evidence type="ECO:0000259" key="4">
    <source>
        <dbReference type="Pfam" id="PF05378"/>
    </source>
</evidence>
<feature type="domain" description="Hydantoinase A/oxoprolinase" evidence="2">
    <location>
        <begin position="239"/>
        <end position="535"/>
    </location>
</feature>
<accession>A0A225B2J1</accession>
<dbReference type="PANTHER" id="PTHR11365">
    <property type="entry name" value="5-OXOPROLINASE RELATED"/>
    <property type="match status" value="1"/>
</dbReference>
<organism evidence="6 7">
    <name type="scientific">Talaromyces atroroseus</name>
    <dbReference type="NCBI Taxonomy" id="1441469"/>
    <lineage>
        <taxon>Eukaryota</taxon>
        <taxon>Fungi</taxon>
        <taxon>Dikarya</taxon>
        <taxon>Ascomycota</taxon>
        <taxon>Pezizomycotina</taxon>
        <taxon>Eurotiomycetes</taxon>
        <taxon>Eurotiomycetidae</taxon>
        <taxon>Eurotiales</taxon>
        <taxon>Trichocomaceae</taxon>
        <taxon>Talaromyces</taxon>
        <taxon>Talaromyces sect. Trachyspermi</taxon>
    </lineage>
</organism>
<dbReference type="Pfam" id="PF01968">
    <property type="entry name" value="Hydantoinase_A"/>
    <property type="match status" value="1"/>
</dbReference>
<evidence type="ECO:0000259" key="2">
    <source>
        <dbReference type="Pfam" id="PF01968"/>
    </source>
</evidence>
<dbReference type="Pfam" id="PF02538">
    <property type="entry name" value="Hydantoinase_B"/>
    <property type="match status" value="1"/>
</dbReference>
<dbReference type="GO" id="GO:0005829">
    <property type="term" value="C:cytosol"/>
    <property type="evidence" value="ECO:0007669"/>
    <property type="project" value="TreeGrafter"/>
</dbReference>
<dbReference type="STRING" id="1441469.A0A225B2J1"/>
<evidence type="ECO:0000259" key="5">
    <source>
        <dbReference type="Pfam" id="PF19278"/>
    </source>
</evidence>
<dbReference type="EMBL" id="LFMY01000003">
    <property type="protein sequence ID" value="OKL62199.1"/>
    <property type="molecule type" value="Genomic_DNA"/>
</dbReference>
<dbReference type="InterPro" id="IPR008040">
    <property type="entry name" value="Hydant_A_N"/>
</dbReference>
<name>A0A225B2J1_TALAT</name>
<feature type="domain" description="Acetophenone carboxylase-like C-terminal" evidence="5">
    <location>
        <begin position="671"/>
        <end position="728"/>
    </location>
</feature>
<feature type="domain" description="Hydantoinase B/oxoprolinase" evidence="3">
    <location>
        <begin position="742"/>
        <end position="1275"/>
    </location>
</feature>